<evidence type="ECO:0000313" key="1">
    <source>
        <dbReference type="EMBL" id="MBW30551.1"/>
    </source>
</evidence>
<accession>A0A2M3ZPT8</accession>
<protein>
    <submittedName>
        <fullName evidence="1">Putative secreted peptide</fullName>
    </submittedName>
</protein>
<proteinExistence type="predicted"/>
<name>A0A2M3ZPT8_9DIPT</name>
<reference evidence="1" key="1">
    <citation type="submission" date="2018-01" db="EMBL/GenBank/DDBJ databases">
        <title>An insight into the sialome of Amazonian anophelines.</title>
        <authorList>
            <person name="Ribeiro J.M."/>
            <person name="Scarpassa V."/>
            <person name="Calvo E."/>
        </authorList>
    </citation>
    <scope>NUCLEOTIDE SEQUENCE</scope>
    <source>
        <tissue evidence="1">Salivary glands</tissue>
    </source>
</reference>
<dbReference type="AlphaFoldDB" id="A0A2M3ZPT8"/>
<dbReference type="EMBL" id="GGFM01009800">
    <property type="protein sequence ID" value="MBW30551.1"/>
    <property type="molecule type" value="Transcribed_RNA"/>
</dbReference>
<sequence>MHSNTEATGTHMAVVVAMVTRMVASVMDIRMAVAVIITTTTPIPCCPIITITGIHMAVATITTGTATTTARR</sequence>
<organism evidence="1">
    <name type="scientific">Anopheles braziliensis</name>
    <dbReference type="NCBI Taxonomy" id="58242"/>
    <lineage>
        <taxon>Eukaryota</taxon>
        <taxon>Metazoa</taxon>
        <taxon>Ecdysozoa</taxon>
        <taxon>Arthropoda</taxon>
        <taxon>Hexapoda</taxon>
        <taxon>Insecta</taxon>
        <taxon>Pterygota</taxon>
        <taxon>Neoptera</taxon>
        <taxon>Endopterygota</taxon>
        <taxon>Diptera</taxon>
        <taxon>Nematocera</taxon>
        <taxon>Culicoidea</taxon>
        <taxon>Culicidae</taxon>
        <taxon>Anophelinae</taxon>
        <taxon>Anopheles</taxon>
    </lineage>
</organism>